<keyword evidence="4" id="KW-1185">Reference proteome</keyword>
<dbReference type="GO" id="GO:0005811">
    <property type="term" value="C:lipid droplet"/>
    <property type="evidence" value="ECO:0007669"/>
    <property type="project" value="TreeGrafter"/>
</dbReference>
<dbReference type="SUPFAM" id="SSF51735">
    <property type="entry name" value="NAD(P)-binding Rossmann-fold domains"/>
    <property type="match status" value="1"/>
</dbReference>
<evidence type="ECO:0000256" key="1">
    <source>
        <dbReference type="ARBA" id="ARBA00038048"/>
    </source>
</evidence>
<dbReference type="PANTHER" id="PTHR12286:SF5">
    <property type="entry name" value="SACCHAROPINE DEHYDROGENASE-LIKE OXIDOREDUCTASE"/>
    <property type="match status" value="1"/>
</dbReference>
<feature type="domain" description="Saccharopine dehydrogenase NADP binding" evidence="2">
    <location>
        <begin position="20"/>
        <end position="136"/>
    </location>
</feature>
<dbReference type="GO" id="GO:0009247">
    <property type="term" value="P:glycolipid biosynthetic process"/>
    <property type="evidence" value="ECO:0007669"/>
    <property type="project" value="TreeGrafter"/>
</dbReference>
<sequence>PLHNLSRTYITMSSENRLDIIIFGATGFTGKRTTPQLVKLIKSDNLSLTWGIAGRSKQKLKTVLLELQQKTGEDYSKIPVIVADIDDEESIEKMTAAARIIINIVGPYRFYGEKVVEACLKSGTHHVDISAEQQYIENMELK</sequence>
<evidence type="ECO:0000313" key="3">
    <source>
        <dbReference type="EMBL" id="KRT79283.1"/>
    </source>
</evidence>
<feature type="non-terminal residue" evidence="3">
    <location>
        <position position="1"/>
    </location>
</feature>
<proteinExistence type="inferred from homology"/>
<dbReference type="GO" id="GO:0005886">
    <property type="term" value="C:plasma membrane"/>
    <property type="evidence" value="ECO:0007669"/>
    <property type="project" value="TreeGrafter"/>
</dbReference>
<dbReference type="EMBL" id="LJIG01022680">
    <property type="protein sequence ID" value="KRT79283.1"/>
    <property type="molecule type" value="Genomic_DNA"/>
</dbReference>
<dbReference type="OrthoDB" id="6758286at2759"/>
<comment type="caution">
    <text evidence="3">The sequence shown here is derived from an EMBL/GenBank/DDBJ whole genome shotgun (WGS) entry which is preliminary data.</text>
</comment>
<reference evidence="3 4" key="1">
    <citation type="submission" date="2015-09" db="EMBL/GenBank/DDBJ databases">
        <title>Draft genome of the scarab beetle Oryctes borbonicus.</title>
        <authorList>
            <person name="Meyer J.M."/>
            <person name="Markov G.V."/>
            <person name="Baskaran P."/>
            <person name="Herrmann M."/>
            <person name="Sommer R.J."/>
            <person name="Roedelsperger C."/>
        </authorList>
    </citation>
    <scope>NUCLEOTIDE SEQUENCE [LARGE SCALE GENOMIC DNA]</scope>
    <source>
        <strain evidence="3">OB123</strain>
        <tissue evidence="3">Whole animal</tissue>
    </source>
</reference>
<dbReference type="AlphaFoldDB" id="A0A0T6AVT0"/>
<name>A0A0T6AVT0_9SCAR</name>
<dbReference type="InterPro" id="IPR051276">
    <property type="entry name" value="Saccharopine_DH-like_oxidrdct"/>
</dbReference>
<gene>
    <name evidence="3" type="ORF">AMK59_6692</name>
</gene>
<feature type="non-terminal residue" evidence="3">
    <location>
        <position position="142"/>
    </location>
</feature>
<dbReference type="InterPro" id="IPR036291">
    <property type="entry name" value="NAD(P)-bd_dom_sf"/>
</dbReference>
<protein>
    <recommendedName>
        <fullName evidence="2">Saccharopine dehydrogenase NADP binding domain-containing protein</fullName>
    </recommendedName>
</protein>
<dbReference type="Gene3D" id="3.40.50.720">
    <property type="entry name" value="NAD(P)-binding Rossmann-like Domain"/>
    <property type="match status" value="1"/>
</dbReference>
<dbReference type="Proteomes" id="UP000051574">
    <property type="component" value="Unassembled WGS sequence"/>
</dbReference>
<dbReference type="Pfam" id="PF03435">
    <property type="entry name" value="Sacchrp_dh_NADP"/>
    <property type="match status" value="1"/>
</dbReference>
<dbReference type="GO" id="GO:0005739">
    <property type="term" value="C:mitochondrion"/>
    <property type="evidence" value="ECO:0007669"/>
    <property type="project" value="TreeGrafter"/>
</dbReference>
<organism evidence="3 4">
    <name type="scientific">Oryctes borbonicus</name>
    <dbReference type="NCBI Taxonomy" id="1629725"/>
    <lineage>
        <taxon>Eukaryota</taxon>
        <taxon>Metazoa</taxon>
        <taxon>Ecdysozoa</taxon>
        <taxon>Arthropoda</taxon>
        <taxon>Hexapoda</taxon>
        <taxon>Insecta</taxon>
        <taxon>Pterygota</taxon>
        <taxon>Neoptera</taxon>
        <taxon>Endopterygota</taxon>
        <taxon>Coleoptera</taxon>
        <taxon>Polyphaga</taxon>
        <taxon>Scarabaeiformia</taxon>
        <taxon>Scarabaeidae</taxon>
        <taxon>Dynastinae</taxon>
        <taxon>Oryctes</taxon>
    </lineage>
</organism>
<dbReference type="InterPro" id="IPR005097">
    <property type="entry name" value="Sacchrp_dh_NADP-bd"/>
</dbReference>
<accession>A0A0T6AVT0</accession>
<comment type="similarity">
    <text evidence="1">Belongs to the saccharopine dehydrogenase family.</text>
</comment>
<evidence type="ECO:0000259" key="2">
    <source>
        <dbReference type="Pfam" id="PF03435"/>
    </source>
</evidence>
<dbReference type="PANTHER" id="PTHR12286">
    <property type="entry name" value="SACCHAROPINE DEHYDROGENASE-LIKE OXIDOREDUCTASE"/>
    <property type="match status" value="1"/>
</dbReference>
<evidence type="ECO:0000313" key="4">
    <source>
        <dbReference type="Proteomes" id="UP000051574"/>
    </source>
</evidence>